<evidence type="ECO:0000256" key="2">
    <source>
        <dbReference type="ARBA" id="ARBA00022643"/>
    </source>
</evidence>
<protein>
    <recommendedName>
        <fullName evidence="5">PAC domain-containing protein</fullName>
    </recommendedName>
</protein>
<feature type="compositionally biased region" description="Polar residues" evidence="4">
    <location>
        <begin position="71"/>
        <end position="80"/>
    </location>
</feature>
<feature type="region of interest" description="Disordered" evidence="4">
    <location>
        <begin position="156"/>
        <end position="201"/>
    </location>
</feature>
<feature type="region of interest" description="Disordered" evidence="4">
    <location>
        <begin position="112"/>
        <end position="134"/>
    </location>
</feature>
<feature type="domain" description="PAC" evidence="5">
    <location>
        <begin position="490"/>
        <end position="543"/>
    </location>
</feature>
<keyword evidence="1" id="KW-0285">Flavoprotein</keyword>
<proteinExistence type="predicted"/>
<keyword evidence="7" id="KW-1185">Reference proteome</keyword>
<evidence type="ECO:0000313" key="7">
    <source>
        <dbReference type="Proteomes" id="UP000799302"/>
    </source>
</evidence>
<reference evidence="6" key="1">
    <citation type="journal article" date="2020" name="Stud. Mycol.">
        <title>101 Dothideomycetes genomes: a test case for predicting lifestyles and emergence of pathogens.</title>
        <authorList>
            <person name="Haridas S."/>
            <person name="Albert R."/>
            <person name="Binder M."/>
            <person name="Bloem J."/>
            <person name="Labutti K."/>
            <person name="Salamov A."/>
            <person name="Andreopoulos B."/>
            <person name="Baker S."/>
            <person name="Barry K."/>
            <person name="Bills G."/>
            <person name="Bluhm B."/>
            <person name="Cannon C."/>
            <person name="Castanera R."/>
            <person name="Culley D."/>
            <person name="Daum C."/>
            <person name="Ezra D."/>
            <person name="Gonzalez J."/>
            <person name="Henrissat B."/>
            <person name="Kuo A."/>
            <person name="Liang C."/>
            <person name="Lipzen A."/>
            <person name="Lutzoni F."/>
            <person name="Magnuson J."/>
            <person name="Mondo S."/>
            <person name="Nolan M."/>
            <person name="Ohm R."/>
            <person name="Pangilinan J."/>
            <person name="Park H.-J."/>
            <person name="Ramirez L."/>
            <person name="Alfaro M."/>
            <person name="Sun H."/>
            <person name="Tritt A."/>
            <person name="Yoshinaga Y."/>
            <person name="Zwiers L.-H."/>
            <person name="Turgeon B."/>
            <person name="Goodwin S."/>
            <person name="Spatafora J."/>
            <person name="Crous P."/>
            <person name="Grigoriev I."/>
        </authorList>
    </citation>
    <scope>NUCLEOTIDE SEQUENCE</scope>
    <source>
        <strain evidence="6">CBS 115976</strain>
    </source>
</reference>
<feature type="region of interest" description="Disordered" evidence="4">
    <location>
        <begin position="551"/>
        <end position="574"/>
    </location>
</feature>
<sequence>MMGSPFTTQATGSMVSLVSQLLPGAPSQSNDFSRLRLKTKDSIDSLRQKISSSFRPHSSGSTPRRRATVSIRPQTAPTSSLLEHYPYQNKSEIMLHSSAHRMPNKIVKRNPRLLSPLPQDAPPDHVPSAGSSLYGEADFEPLIDDDYIPTSAKPLIKTQEQRAQRRRSPSPQRSSKVDSNYEPPKTPDTPHHRIDSVLAVNDESSHYRRKSIVDSITTSSLTNSPREVASVNSAISTETATSVHGWGLAPLQASSVLDETEKLDPVLEDDPASYDLVSPPSMDSRKQFSIEERMEEMFSKEHLQEIFSDPSSMLKFTTFLTHHRPQSIPLLIYYLDALKSIKAVQYANAIAESLTPIDDMAFTRTNVSKTANESLETRAQQAFDALLREDLPAFIAQVFIKVVDASVRQRVTCSLPDHLRDASEGLAEVFCLTDPSRQDNPIVFASEEFHKTTQYGVEYAIGRNCRFLQGPNTSRDSIRRLKEATSAGKEACEIFLNYRRDGSPFMNLLMVAPLTDSRGVTRYFIGAQVDVTGLCKDATDLEGLRRIISKKQKSTKDDADDDTEPMTIIPSLPSSDDEFQELSEMFNDAEIDIVRKHGGRMHPHTIEDEYISHQSLTNLPIHTRDFTRDPSRTVIAADEDNSPSFYPSPTRGRLLSVYQNYLLLRPAPSLRILFASPALRTPGMLQSPFLSRIGGSARVRDELAAALTAGRGVTAKVRWLLSGRAAQDSSPGRPRWVHCTPLLGKGGAIGVWMVILVDEEEGAGSSERQRGGRFKLAPPVGGRMVRPESTMSLRSSNQNTSRRSSMGGSLVIEE</sequence>
<evidence type="ECO:0000259" key="5">
    <source>
        <dbReference type="PROSITE" id="PS50113"/>
    </source>
</evidence>
<accession>A0A6A6U0I1</accession>
<feature type="region of interest" description="Disordered" evidence="4">
    <location>
        <begin position="763"/>
        <end position="814"/>
    </location>
</feature>
<dbReference type="InterPro" id="IPR000700">
    <property type="entry name" value="PAS-assoc_C"/>
</dbReference>
<evidence type="ECO:0000256" key="1">
    <source>
        <dbReference type="ARBA" id="ARBA00022630"/>
    </source>
</evidence>
<dbReference type="EMBL" id="MU004240">
    <property type="protein sequence ID" value="KAF2665602.1"/>
    <property type="molecule type" value="Genomic_DNA"/>
</dbReference>
<keyword evidence="3" id="KW-0157">Chromophore</keyword>
<dbReference type="PANTHER" id="PTHR47429:SF9">
    <property type="entry name" value="PAS DOMAIN-CONTAINING PROTEIN"/>
    <property type="match status" value="1"/>
</dbReference>
<evidence type="ECO:0000313" key="6">
    <source>
        <dbReference type="EMBL" id="KAF2665602.1"/>
    </source>
</evidence>
<dbReference type="InterPro" id="IPR000014">
    <property type="entry name" value="PAS"/>
</dbReference>
<dbReference type="Pfam" id="PF13426">
    <property type="entry name" value="PAS_9"/>
    <property type="match status" value="1"/>
</dbReference>
<dbReference type="Gene3D" id="3.30.450.20">
    <property type="entry name" value="PAS domain"/>
    <property type="match status" value="1"/>
</dbReference>
<organism evidence="6 7">
    <name type="scientific">Microthyrium microscopicum</name>
    <dbReference type="NCBI Taxonomy" id="703497"/>
    <lineage>
        <taxon>Eukaryota</taxon>
        <taxon>Fungi</taxon>
        <taxon>Dikarya</taxon>
        <taxon>Ascomycota</taxon>
        <taxon>Pezizomycotina</taxon>
        <taxon>Dothideomycetes</taxon>
        <taxon>Dothideomycetes incertae sedis</taxon>
        <taxon>Microthyriales</taxon>
        <taxon>Microthyriaceae</taxon>
        <taxon>Microthyrium</taxon>
    </lineage>
</organism>
<dbReference type="PROSITE" id="PS50113">
    <property type="entry name" value="PAC"/>
    <property type="match status" value="1"/>
</dbReference>
<dbReference type="CDD" id="cd00130">
    <property type="entry name" value="PAS"/>
    <property type="match status" value="1"/>
</dbReference>
<keyword evidence="2" id="KW-0288">FMN</keyword>
<dbReference type="OrthoDB" id="447251at2759"/>
<dbReference type="InterPro" id="IPR035965">
    <property type="entry name" value="PAS-like_dom_sf"/>
</dbReference>
<dbReference type="GO" id="GO:0005634">
    <property type="term" value="C:nucleus"/>
    <property type="evidence" value="ECO:0007669"/>
    <property type="project" value="TreeGrafter"/>
</dbReference>
<dbReference type="Proteomes" id="UP000799302">
    <property type="component" value="Unassembled WGS sequence"/>
</dbReference>
<name>A0A6A6U0I1_9PEZI</name>
<dbReference type="AlphaFoldDB" id="A0A6A6U0I1"/>
<dbReference type="SUPFAM" id="SSF55785">
    <property type="entry name" value="PYP-like sensor domain (PAS domain)"/>
    <property type="match status" value="1"/>
</dbReference>
<feature type="compositionally biased region" description="Polar residues" evidence="4">
    <location>
        <begin position="48"/>
        <end position="62"/>
    </location>
</feature>
<feature type="region of interest" description="Disordered" evidence="4">
    <location>
        <begin position="47"/>
        <end position="80"/>
    </location>
</feature>
<evidence type="ECO:0000256" key="3">
    <source>
        <dbReference type="ARBA" id="ARBA00022991"/>
    </source>
</evidence>
<gene>
    <name evidence="6" type="ORF">BT63DRAFT_459184</name>
</gene>
<dbReference type="PANTHER" id="PTHR47429">
    <property type="entry name" value="PROTEIN TWIN LOV 1"/>
    <property type="match status" value="1"/>
</dbReference>
<evidence type="ECO:0000256" key="4">
    <source>
        <dbReference type="SAM" id="MobiDB-lite"/>
    </source>
</evidence>
<feature type="compositionally biased region" description="Low complexity" evidence="4">
    <location>
        <begin position="792"/>
        <end position="805"/>
    </location>
</feature>